<protein>
    <recommendedName>
        <fullName evidence="5">Oligosaccharide repeat unit polymerase</fullName>
    </recommendedName>
</protein>
<dbReference type="Proteomes" id="UP000238413">
    <property type="component" value="Chromosome"/>
</dbReference>
<evidence type="ECO:0000256" key="2">
    <source>
        <dbReference type="SAM" id="Phobius"/>
    </source>
</evidence>
<sequence>MTGFVSAAVVLVCLGALVGIQRRITPAFLLVLSMAPILVGFEMVCARLGPAPHNWAVYATVPAFTGGVLAVGRRGGKAGGRAGVRPAALRGSRQIGLAVSALIVCGLTVTHFSIVGVPALSENPEIERFNLGASGLFGLPSRSVLFGLPILATLCGVKYDGLPRWVTGMVWAVFVLSRLALGFKGGLVEVLVVLLIAVLLRGRVRPAAVISGLPLLALALCYGAWIGNQYQTVARSGGASLGYLLDRLTIVAASPAWYSLVLGRTATQGSPVFGYDLRHFAAHYLGLGSGPVFAYDEIVSSHVTGTPLTGGYFLVPVTTGGAAYLINSVGPVLTVAVAGTLGYAWQRCCHRITATREVLVVLVCIVFILATRTFLINGGGAYVVVNYGFVLALLAIPYLVVVTVVRTPQENDARRRCRSSAPARTAPQPGPGPRRELCPVGRHQYAAQDRPRGRERPES</sequence>
<feature type="transmembrane region" description="Helical" evidence="2">
    <location>
        <begin position="95"/>
        <end position="117"/>
    </location>
</feature>
<proteinExistence type="predicted"/>
<gene>
    <name evidence="3" type="ORF">C4B68_26245</name>
</gene>
<dbReference type="EMBL" id="CP026652">
    <property type="protein sequence ID" value="AVH58686.1"/>
    <property type="molecule type" value="Genomic_DNA"/>
</dbReference>
<keyword evidence="4" id="KW-1185">Reference proteome</keyword>
<name>A0ABM6SVI0_9ACTN</name>
<organism evidence="3 4">
    <name type="scientific">Streptomyces dengpaensis</name>
    <dbReference type="NCBI Taxonomy" id="2049881"/>
    <lineage>
        <taxon>Bacteria</taxon>
        <taxon>Bacillati</taxon>
        <taxon>Actinomycetota</taxon>
        <taxon>Actinomycetes</taxon>
        <taxon>Kitasatosporales</taxon>
        <taxon>Streptomycetaceae</taxon>
        <taxon>Streptomyces</taxon>
    </lineage>
</organism>
<evidence type="ECO:0000313" key="3">
    <source>
        <dbReference type="EMBL" id="AVH58686.1"/>
    </source>
</evidence>
<accession>A0ABM6SVI0</accession>
<feature type="transmembrane region" description="Helical" evidence="2">
    <location>
        <begin position="207"/>
        <end position="226"/>
    </location>
</feature>
<dbReference type="RefSeq" id="WP_099499344.1">
    <property type="nucleotide sequence ID" value="NZ_CP026652.1"/>
</dbReference>
<feature type="transmembrane region" description="Helical" evidence="2">
    <location>
        <begin position="171"/>
        <end position="200"/>
    </location>
</feature>
<keyword evidence="2" id="KW-1133">Transmembrane helix</keyword>
<evidence type="ECO:0008006" key="5">
    <source>
        <dbReference type="Google" id="ProtNLM"/>
    </source>
</evidence>
<keyword evidence="2" id="KW-0472">Membrane</keyword>
<keyword evidence="2" id="KW-0812">Transmembrane</keyword>
<feature type="compositionally biased region" description="Basic and acidic residues" evidence="1">
    <location>
        <begin position="449"/>
        <end position="459"/>
    </location>
</feature>
<feature type="transmembrane region" description="Helical" evidence="2">
    <location>
        <begin position="381"/>
        <end position="405"/>
    </location>
</feature>
<feature type="region of interest" description="Disordered" evidence="1">
    <location>
        <begin position="413"/>
        <end position="459"/>
    </location>
</feature>
<feature type="transmembrane region" description="Helical" evidence="2">
    <location>
        <begin position="28"/>
        <end position="48"/>
    </location>
</feature>
<evidence type="ECO:0000256" key="1">
    <source>
        <dbReference type="SAM" id="MobiDB-lite"/>
    </source>
</evidence>
<evidence type="ECO:0000313" key="4">
    <source>
        <dbReference type="Proteomes" id="UP000238413"/>
    </source>
</evidence>
<feature type="transmembrane region" description="Helical" evidence="2">
    <location>
        <begin position="322"/>
        <end position="345"/>
    </location>
</feature>
<feature type="transmembrane region" description="Helical" evidence="2">
    <location>
        <begin position="55"/>
        <end position="75"/>
    </location>
</feature>
<feature type="transmembrane region" description="Helical" evidence="2">
    <location>
        <begin position="357"/>
        <end position="375"/>
    </location>
</feature>
<reference evidence="3 4" key="1">
    <citation type="submission" date="2018-02" db="EMBL/GenBank/DDBJ databases">
        <title>Complete genome sequence of Streptomyces dengpaensis, the producer of angucyclines.</title>
        <authorList>
            <person name="Yumei L."/>
        </authorList>
    </citation>
    <scope>NUCLEOTIDE SEQUENCE [LARGE SCALE GENOMIC DNA]</scope>
    <source>
        <strain evidence="3 4">XZHG99</strain>
    </source>
</reference>